<organism evidence="5 6">
    <name type="scientific">Candidatus Uhrbacteria bacterium RIFCSPLOWO2_01_FULL_47_25</name>
    <dbReference type="NCBI Taxonomy" id="1802402"/>
    <lineage>
        <taxon>Bacteria</taxon>
        <taxon>Candidatus Uhriibacteriota</taxon>
    </lineage>
</organism>
<gene>
    <name evidence="5" type="ORF">A2936_02745</name>
</gene>
<dbReference type="PRINTS" id="PR00332">
    <property type="entry name" value="HISTRIAD"/>
</dbReference>
<dbReference type="PROSITE" id="PS00892">
    <property type="entry name" value="HIT_1"/>
    <property type="match status" value="1"/>
</dbReference>
<reference evidence="5 6" key="1">
    <citation type="journal article" date="2016" name="Nat. Commun.">
        <title>Thousands of microbial genomes shed light on interconnected biogeochemical processes in an aquifer system.</title>
        <authorList>
            <person name="Anantharaman K."/>
            <person name="Brown C.T."/>
            <person name="Hug L.A."/>
            <person name="Sharon I."/>
            <person name="Castelle C.J."/>
            <person name="Probst A.J."/>
            <person name="Thomas B.C."/>
            <person name="Singh A."/>
            <person name="Wilkins M.J."/>
            <person name="Karaoz U."/>
            <person name="Brodie E.L."/>
            <person name="Williams K.H."/>
            <person name="Hubbard S.S."/>
            <person name="Banfield J.F."/>
        </authorList>
    </citation>
    <scope>NUCLEOTIDE SEQUENCE [LARGE SCALE GENOMIC DNA]</scope>
</reference>
<dbReference type="InterPro" id="IPR001310">
    <property type="entry name" value="Histidine_triad_HIT"/>
</dbReference>
<dbReference type="InterPro" id="IPR011146">
    <property type="entry name" value="HIT-like"/>
</dbReference>
<dbReference type="PROSITE" id="PS51084">
    <property type="entry name" value="HIT_2"/>
    <property type="match status" value="1"/>
</dbReference>
<dbReference type="PANTHER" id="PTHR46648:SF1">
    <property type="entry name" value="ADENOSINE 5'-MONOPHOSPHORAMIDASE HNT1"/>
    <property type="match status" value="1"/>
</dbReference>
<feature type="short sequence motif" description="Histidine triad motif" evidence="2 3">
    <location>
        <begin position="97"/>
        <end position="101"/>
    </location>
</feature>
<dbReference type="InterPro" id="IPR039384">
    <property type="entry name" value="HINT"/>
</dbReference>
<comment type="caution">
    <text evidence="5">The sequence shown here is derived from an EMBL/GenBank/DDBJ whole genome shotgun (WGS) entry which is preliminary data.</text>
</comment>
<dbReference type="Gene3D" id="3.30.428.10">
    <property type="entry name" value="HIT-like"/>
    <property type="match status" value="1"/>
</dbReference>
<dbReference type="CDD" id="cd01277">
    <property type="entry name" value="HINT_subgroup"/>
    <property type="match status" value="1"/>
</dbReference>
<evidence type="ECO:0000259" key="4">
    <source>
        <dbReference type="PROSITE" id="PS51084"/>
    </source>
</evidence>
<dbReference type="InterPro" id="IPR036265">
    <property type="entry name" value="HIT-like_sf"/>
</dbReference>
<dbReference type="Proteomes" id="UP000176846">
    <property type="component" value="Unassembled WGS sequence"/>
</dbReference>
<dbReference type="Pfam" id="PF01230">
    <property type="entry name" value="HIT"/>
    <property type="match status" value="1"/>
</dbReference>
<dbReference type="AlphaFoldDB" id="A0A1F7UPN3"/>
<protein>
    <recommendedName>
        <fullName evidence="4">HIT domain-containing protein</fullName>
    </recommendedName>
</protein>
<dbReference type="SUPFAM" id="SSF54197">
    <property type="entry name" value="HIT-like"/>
    <property type="match status" value="1"/>
</dbReference>
<dbReference type="GO" id="GO:0009117">
    <property type="term" value="P:nucleotide metabolic process"/>
    <property type="evidence" value="ECO:0007669"/>
    <property type="project" value="TreeGrafter"/>
</dbReference>
<evidence type="ECO:0000313" key="6">
    <source>
        <dbReference type="Proteomes" id="UP000176846"/>
    </source>
</evidence>
<dbReference type="EMBL" id="MGEK01000039">
    <property type="protein sequence ID" value="OGL80260.1"/>
    <property type="molecule type" value="Genomic_DNA"/>
</dbReference>
<dbReference type="PANTHER" id="PTHR46648">
    <property type="entry name" value="HIT FAMILY PROTEIN 1"/>
    <property type="match status" value="1"/>
</dbReference>
<accession>A0A1F7UPN3</accession>
<proteinExistence type="predicted"/>
<evidence type="ECO:0000256" key="2">
    <source>
        <dbReference type="PIRSR" id="PIRSR601310-3"/>
    </source>
</evidence>
<name>A0A1F7UPN3_9BACT</name>
<evidence type="ECO:0000313" key="5">
    <source>
        <dbReference type="EMBL" id="OGL80260.1"/>
    </source>
</evidence>
<sequence length="142" mass="15477">MSDCIFCKIIAGEIPSEKVYEDEHVLAFLDIAPVNPGHTLVIPKTHSSDFLDTTESSLIVVVKVLPKIAKAIMWAVGADGFNIGVNNGAAAGQIVPHMHFHVIPRLSGDGYKSWGHRKYGEGEALKIAERIRTSVENSRTIN</sequence>
<feature type="active site" description="Tele-AMP-histidine intermediate" evidence="1">
    <location>
        <position position="99"/>
    </location>
</feature>
<dbReference type="InterPro" id="IPR019808">
    <property type="entry name" value="Histidine_triad_CS"/>
</dbReference>
<dbReference type="GO" id="GO:0003824">
    <property type="term" value="F:catalytic activity"/>
    <property type="evidence" value="ECO:0007669"/>
    <property type="project" value="InterPro"/>
</dbReference>
<feature type="domain" description="HIT" evidence="4">
    <location>
        <begin position="5"/>
        <end position="112"/>
    </location>
</feature>
<evidence type="ECO:0000256" key="1">
    <source>
        <dbReference type="PIRSR" id="PIRSR601310-1"/>
    </source>
</evidence>
<evidence type="ECO:0000256" key="3">
    <source>
        <dbReference type="PROSITE-ProRule" id="PRU00464"/>
    </source>
</evidence>